<dbReference type="OrthoDB" id="2564230at2759"/>
<protein>
    <submittedName>
        <fullName evidence="2">Uncharacterized protein</fullName>
    </submittedName>
</protein>
<evidence type="ECO:0000313" key="3">
    <source>
        <dbReference type="Proteomes" id="UP000092583"/>
    </source>
</evidence>
<evidence type="ECO:0000256" key="1">
    <source>
        <dbReference type="SAM" id="MobiDB-lite"/>
    </source>
</evidence>
<organism evidence="2 3">
    <name type="scientific">Kwoniella mangroviensis CBS 10435</name>
    <dbReference type="NCBI Taxonomy" id="1331196"/>
    <lineage>
        <taxon>Eukaryota</taxon>
        <taxon>Fungi</taxon>
        <taxon>Dikarya</taxon>
        <taxon>Basidiomycota</taxon>
        <taxon>Agaricomycotina</taxon>
        <taxon>Tremellomycetes</taxon>
        <taxon>Tremellales</taxon>
        <taxon>Cryptococcaceae</taxon>
        <taxon>Kwoniella</taxon>
    </lineage>
</organism>
<gene>
    <name evidence="2" type="ORF">L486_02196</name>
</gene>
<sequence>MTSLVQSPTPINHHPSSPPDELLQTPSEEVPQHPPQAGDEIFSSIGVIRRTTIPFLARNRFSRFITSPTPSPSPECGDVPFPRQPNTPSPAPSISLSHLEGHLDGKHTSSDESYALSNDPALMDFFKGSLEVTPLPQFEDDESQSYFVGWDQTIESPQRPCQGQGTCQGCVSETEAGWSRSGARGWSFAGKAWSDMVDERRDNKEHRGGWGWLTI</sequence>
<name>A0A1B9IVG5_9TREE</name>
<reference evidence="2 3" key="1">
    <citation type="submission" date="2013-07" db="EMBL/GenBank/DDBJ databases">
        <title>The Genome Sequence of Kwoniella mangroviensis CBS10435.</title>
        <authorList>
            <consortium name="The Broad Institute Genome Sequencing Platform"/>
            <person name="Cuomo C."/>
            <person name="Litvintseva A."/>
            <person name="Chen Y."/>
            <person name="Heitman J."/>
            <person name="Sun S."/>
            <person name="Springer D."/>
            <person name="Dromer F."/>
            <person name="Young S.K."/>
            <person name="Zeng Q."/>
            <person name="Gargeya S."/>
            <person name="Fitzgerald M."/>
            <person name="Abouelleil A."/>
            <person name="Alvarado L."/>
            <person name="Berlin A.M."/>
            <person name="Chapman S.B."/>
            <person name="Dewar J."/>
            <person name="Goldberg J."/>
            <person name="Griggs A."/>
            <person name="Gujja S."/>
            <person name="Hansen M."/>
            <person name="Howarth C."/>
            <person name="Imamovic A."/>
            <person name="Larimer J."/>
            <person name="McCowan C."/>
            <person name="Murphy C."/>
            <person name="Pearson M."/>
            <person name="Priest M."/>
            <person name="Roberts A."/>
            <person name="Saif S."/>
            <person name="Shea T."/>
            <person name="Sykes S."/>
            <person name="Wortman J."/>
            <person name="Nusbaum C."/>
            <person name="Birren B."/>
        </authorList>
    </citation>
    <scope>NUCLEOTIDE SEQUENCE [LARGE SCALE GENOMIC DNA]</scope>
    <source>
        <strain evidence="2 3">CBS 10435</strain>
    </source>
</reference>
<feature type="region of interest" description="Disordered" evidence="1">
    <location>
        <begin position="1"/>
        <end position="39"/>
    </location>
</feature>
<dbReference type="AlphaFoldDB" id="A0A1B9IVG5"/>
<feature type="compositionally biased region" description="Pro residues" evidence="1">
    <location>
        <begin position="82"/>
        <end position="91"/>
    </location>
</feature>
<reference evidence="3" key="2">
    <citation type="submission" date="2013-12" db="EMBL/GenBank/DDBJ databases">
        <title>Evolution of pathogenesis and genome organization in the Tremellales.</title>
        <authorList>
            <person name="Cuomo C."/>
            <person name="Litvintseva A."/>
            <person name="Heitman J."/>
            <person name="Chen Y."/>
            <person name="Sun S."/>
            <person name="Springer D."/>
            <person name="Dromer F."/>
            <person name="Young S."/>
            <person name="Zeng Q."/>
            <person name="Chapman S."/>
            <person name="Gujja S."/>
            <person name="Saif S."/>
            <person name="Birren B."/>
        </authorList>
    </citation>
    <scope>NUCLEOTIDE SEQUENCE [LARGE SCALE GENOMIC DNA]</scope>
    <source>
        <strain evidence="3">CBS 10435</strain>
    </source>
</reference>
<evidence type="ECO:0000313" key="2">
    <source>
        <dbReference type="EMBL" id="OCF59529.1"/>
    </source>
</evidence>
<keyword evidence="3" id="KW-1185">Reference proteome</keyword>
<proteinExistence type="predicted"/>
<feature type="region of interest" description="Disordered" evidence="1">
    <location>
        <begin position="64"/>
        <end position="94"/>
    </location>
</feature>
<dbReference type="Proteomes" id="UP000092583">
    <property type="component" value="Unassembled WGS sequence"/>
</dbReference>
<feature type="compositionally biased region" description="Polar residues" evidence="1">
    <location>
        <begin position="1"/>
        <end position="10"/>
    </location>
</feature>
<accession>A0A1B9IVG5</accession>
<dbReference type="EMBL" id="KI669460">
    <property type="protein sequence ID" value="OCF59529.1"/>
    <property type="molecule type" value="Genomic_DNA"/>
</dbReference>